<evidence type="ECO:0000313" key="4">
    <source>
        <dbReference type="WBParaSite" id="MBELARI_LOCUS15277.1"/>
    </source>
</evidence>
<feature type="compositionally biased region" description="Basic and acidic residues" evidence="1">
    <location>
        <begin position="253"/>
        <end position="262"/>
    </location>
</feature>
<feature type="chain" id="PRO_5042244638" evidence="2">
    <location>
        <begin position="22"/>
        <end position="395"/>
    </location>
</feature>
<feature type="signal peptide" evidence="2">
    <location>
        <begin position="1"/>
        <end position="21"/>
    </location>
</feature>
<protein>
    <submittedName>
        <fullName evidence="4">Uncharacterized protein</fullName>
    </submittedName>
</protein>
<dbReference type="AlphaFoldDB" id="A0AAF3EML1"/>
<proteinExistence type="predicted"/>
<name>A0AAF3EML1_9BILA</name>
<accession>A0AAF3EML1</accession>
<organism evidence="3 4">
    <name type="scientific">Mesorhabditis belari</name>
    <dbReference type="NCBI Taxonomy" id="2138241"/>
    <lineage>
        <taxon>Eukaryota</taxon>
        <taxon>Metazoa</taxon>
        <taxon>Ecdysozoa</taxon>
        <taxon>Nematoda</taxon>
        <taxon>Chromadorea</taxon>
        <taxon>Rhabditida</taxon>
        <taxon>Rhabditina</taxon>
        <taxon>Rhabditomorpha</taxon>
        <taxon>Rhabditoidea</taxon>
        <taxon>Rhabditidae</taxon>
        <taxon>Mesorhabditinae</taxon>
        <taxon>Mesorhabditis</taxon>
    </lineage>
</organism>
<evidence type="ECO:0000256" key="2">
    <source>
        <dbReference type="SAM" id="SignalP"/>
    </source>
</evidence>
<reference evidence="4" key="1">
    <citation type="submission" date="2024-02" db="UniProtKB">
        <authorList>
            <consortium name="WormBaseParasite"/>
        </authorList>
    </citation>
    <scope>IDENTIFICATION</scope>
</reference>
<feature type="compositionally biased region" description="Basic and acidic residues" evidence="1">
    <location>
        <begin position="221"/>
        <end position="232"/>
    </location>
</feature>
<feature type="compositionally biased region" description="Basic and acidic residues" evidence="1">
    <location>
        <begin position="87"/>
        <end position="126"/>
    </location>
</feature>
<sequence>MNWKLLFVFCLTLALLVEVDAASRDRKKKKNRNQDDDDEETTGGSMIGDGEQGKKDDNKDGAREREREGKEKEKKKESESSSEEDEEKKNGTEVEIPKVNGGEKLELTKKPVMETSSRFKREHHVEPRKGLLLPKYNKNFEASDLLQGLPTAETILQQGPTINIEDLIRKKRDHHEGHDEMPKSQTHARQGLAAAGEQRQEVDLPKSQTHARQGHAANPENQKKEVNKREANESVPEETYGDPISTTPENQVAEEKREKRDSDDEEIGPKVASTPMSLNNPANPEGAAVFTEIINSPQMRKRRQIITENGQLYDAHPNEEHAVLEELIFPTQRAQKMKRETELKRDTEVNGGEQLKLSQSVSDFSFRKVYLIYKKETNWLGNGILIGSASTVHRC</sequence>
<dbReference type="WBParaSite" id="MBELARI_LOCUS15277.1">
    <property type="protein sequence ID" value="MBELARI_LOCUS15277.1"/>
    <property type="gene ID" value="MBELARI_LOCUS15277"/>
</dbReference>
<feature type="compositionally biased region" description="Basic and acidic residues" evidence="1">
    <location>
        <begin position="51"/>
        <end position="79"/>
    </location>
</feature>
<dbReference type="Proteomes" id="UP000887575">
    <property type="component" value="Unassembled WGS sequence"/>
</dbReference>
<evidence type="ECO:0000313" key="3">
    <source>
        <dbReference type="Proteomes" id="UP000887575"/>
    </source>
</evidence>
<feature type="region of interest" description="Disordered" evidence="1">
    <location>
        <begin position="173"/>
        <end position="284"/>
    </location>
</feature>
<keyword evidence="2" id="KW-0732">Signal</keyword>
<feature type="region of interest" description="Disordered" evidence="1">
    <location>
        <begin position="21"/>
        <end position="126"/>
    </location>
</feature>
<keyword evidence="3" id="KW-1185">Reference proteome</keyword>
<evidence type="ECO:0000256" key="1">
    <source>
        <dbReference type="SAM" id="MobiDB-lite"/>
    </source>
</evidence>